<name>A0AAD4ZP59_PRUDU</name>
<sequence length="110" mass="12561">MLRRYISDPSHMLEEQPVELEADFTYGEQPVQILDWRCLAFREKGYMVTRVVDAGAVPFPIRVATPASSSLQPPRFRRKMENKWPVSSDLPPPATVSVEPGVDFEPLELF</sequence>
<reference evidence="1 2" key="1">
    <citation type="journal article" date="2022" name="G3 (Bethesda)">
        <title>Whole-genome sequence and methylome profiling of the almond [Prunus dulcis (Mill.) D.A. Webb] cultivar 'Nonpareil'.</title>
        <authorList>
            <person name="D'Amico-Willman K.M."/>
            <person name="Ouma W.Z."/>
            <person name="Meulia T."/>
            <person name="Sideli G.M."/>
            <person name="Gradziel T.M."/>
            <person name="Fresnedo-Ramirez J."/>
        </authorList>
    </citation>
    <scope>NUCLEOTIDE SEQUENCE [LARGE SCALE GENOMIC DNA]</scope>
    <source>
        <strain evidence="1">Clone GOH B32 T37-40</strain>
    </source>
</reference>
<keyword evidence="2" id="KW-1185">Reference proteome</keyword>
<protein>
    <submittedName>
        <fullName evidence="1">Uncharacterized protein</fullName>
    </submittedName>
</protein>
<gene>
    <name evidence="1" type="ORF">L3X38_004482</name>
</gene>
<accession>A0AAD4ZP59</accession>
<evidence type="ECO:0000313" key="1">
    <source>
        <dbReference type="EMBL" id="KAI5351591.1"/>
    </source>
</evidence>
<dbReference type="EMBL" id="JAJFAZ020000001">
    <property type="protein sequence ID" value="KAI5351591.1"/>
    <property type="molecule type" value="Genomic_DNA"/>
</dbReference>
<evidence type="ECO:0000313" key="2">
    <source>
        <dbReference type="Proteomes" id="UP001054821"/>
    </source>
</evidence>
<dbReference type="Proteomes" id="UP001054821">
    <property type="component" value="Chromosome 1"/>
</dbReference>
<organism evidence="1 2">
    <name type="scientific">Prunus dulcis</name>
    <name type="common">Almond</name>
    <name type="synonym">Amygdalus dulcis</name>
    <dbReference type="NCBI Taxonomy" id="3755"/>
    <lineage>
        <taxon>Eukaryota</taxon>
        <taxon>Viridiplantae</taxon>
        <taxon>Streptophyta</taxon>
        <taxon>Embryophyta</taxon>
        <taxon>Tracheophyta</taxon>
        <taxon>Spermatophyta</taxon>
        <taxon>Magnoliopsida</taxon>
        <taxon>eudicotyledons</taxon>
        <taxon>Gunneridae</taxon>
        <taxon>Pentapetalae</taxon>
        <taxon>rosids</taxon>
        <taxon>fabids</taxon>
        <taxon>Rosales</taxon>
        <taxon>Rosaceae</taxon>
        <taxon>Amygdaloideae</taxon>
        <taxon>Amygdaleae</taxon>
        <taxon>Prunus</taxon>
    </lineage>
</organism>
<dbReference type="AlphaFoldDB" id="A0AAD4ZP59"/>
<comment type="caution">
    <text evidence="1">The sequence shown here is derived from an EMBL/GenBank/DDBJ whole genome shotgun (WGS) entry which is preliminary data.</text>
</comment>
<proteinExistence type="predicted"/>